<feature type="region of interest" description="Disordered" evidence="7">
    <location>
        <begin position="109"/>
        <end position="151"/>
    </location>
</feature>
<keyword evidence="4" id="KW-0804">Transcription</keyword>
<evidence type="ECO:0000256" key="5">
    <source>
        <dbReference type="ARBA" id="ARBA00023242"/>
    </source>
</evidence>
<feature type="compositionally biased region" description="Low complexity" evidence="7">
    <location>
        <begin position="111"/>
        <end position="146"/>
    </location>
</feature>
<keyword evidence="3" id="KW-0238">DNA-binding</keyword>
<evidence type="ECO:0000256" key="3">
    <source>
        <dbReference type="ARBA" id="ARBA00023125"/>
    </source>
</evidence>
<feature type="region of interest" description="Disordered" evidence="7">
    <location>
        <begin position="1"/>
        <end position="56"/>
    </location>
</feature>
<dbReference type="GO" id="GO:0000976">
    <property type="term" value="F:transcription cis-regulatory region binding"/>
    <property type="evidence" value="ECO:0007669"/>
    <property type="project" value="TreeGrafter"/>
</dbReference>
<reference evidence="9 10" key="1">
    <citation type="submission" date="2020-06" db="EMBL/GenBank/DDBJ databases">
        <title>Transcriptomic and genomic resources for Thalictrum thalictroides and T. hernandezii: Facilitating candidate gene discovery in an emerging model plant lineage.</title>
        <authorList>
            <person name="Arias T."/>
            <person name="Riano-Pachon D.M."/>
            <person name="Di Stilio V.S."/>
        </authorList>
    </citation>
    <scope>NUCLEOTIDE SEQUENCE [LARGE SCALE GENOMIC DNA]</scope>
    <source>
        <strain evidence="10">cv. WT478/WT964</strain>
        <tissue evidence="9">Leaves</tissue>
    </source>
</reference>
<dbReference type="PRINTS" id="PR00367">
    <property type="entry name" value="ETHRSPELEMNT"/>
</dbReference>
<evidence type="ECO:0000256" key="2">
    <source>
        <dbReference type="ARBA" id="ARBA00023015"/>
    </source>
</evidence>
<dbReference type="SMART" id="SM00380">
    <property type="entry name" value="AP2"/>
    <property type="match status" value="1"/>
</dbReference>
<evidence type="ECO:0000313" key="9">
    <source>
        <dbReference type="EMBL" id="KAF5208073.1"/>
    </source>
</evidence>
<dbReference type="InterPro" id="IPR016177">
    <property type="entry name" value="DNA-bd_dom_sf"/>
</dbReference>
<dbReference type="FunFam" id="3.30.730.10:FF:000001">
    <property type="entry name" value="Ethylene-responsive transcription factor 2"/>
    <property type="match status" value="1"/>
</dbReference>
<keyword evidence="10" id="KW-1185">Reference proteome</keyword>
<dbReference type="GO" id="GO:0006950">
    <property type="term" value="P:response to stress"/>
    <property type="evidence" value="ECO:0007669"/>
    <property type="project" value="TreeGrafter"/>
</dbReference>
<evidence type="ECO:0000256" key="6">
    <source>
        <dbReference type="ARBA" id="ARBA00024343"/>
    </source>
</evidence>
<evidence type="ECO:0000259" key="8">
    <source>
        <dbReference type="PROSITE" id="PS51032"/>
    </source>
</evidence>
<evidence type="ECO:0000256" key="1">
    <source>
        <dbReference type="ARBA" id="ARBA00004123"/>
    </source>
</evidence>
<feature type="domain" description="AP2/ERF" evidence="8">
    <location>
        <begin position="53"/>
        <end position="110"/>
    </location>
</feature>
<dbReference type="Gene3D" id="3.30.730.10">
    <property type="entry name" value="AP2/ERF domain"/>
    <property type="match status" value="1"/>
</dbReference>
<feature type="compositionally biased region" description="Low complexity" evidence="7">
    <location>
        <begin position="11"/>
        <end position="25"/>
    </location>
</feature>
<comment type="similarity">
    <text evidence="6">Belongs to the AP2/ERF transcription factor family. ERF subfamily.</text>
</comment>
<dbReference type="SUPFAM" id="SSF54171">
    <property type="entry name" value="DNA-binding domain"/>
    <property type="match status" value="1"/>
</dbReference>
<feature type="compositionally biased region" description="Basic and acidic residues" evidence="7">
    <location>
        <begin position="230"/>
        <end position="240"/>
    </location>
</feature>
<dbReference type="Pfam" id="PF00847">
    <property type="entry name" value="AP2"/>
    <property type="match status" value="1"/>
</dbReference>
<dbReference type="GO" id="GO:0045893">
    <property type="term" value="P:positive regulation of DNA-templated transcription"/>
    <property type="evidence" value="ECO:0007669"/>
    <property type="project" value="TreeGrafter"/>
</dbReference>
<dbReference type="InterPro" id="IPR001471">
    <property type="entry name" value="AP2/ERF_dom"/>
</dbReference>
<evidence type="ECO:0000313" key="10">
    <source>
        <dbReference type="Proteomes" id="UP000554482"/>
    </source>
</evidence>
<name>A0A7J6XEW8_THATH</name>
<dbReference type="EMBL" id="JABWDY010000503">
    <property type="protein sequence ID" value="KAF5208073.1"/>
    <property type="molecule type" value="Genomic_DNA"/>
</dbReference>
<evidence type="ECO:0000256" key="7">
    <source>
        <dbReference type="SAM" id="MobiDB-lite"/>
    </source>
</evidence>
<dbReference type="PANTHER" id="PTHR31241:SF24">
    <property type="entry name" value="ETHYLENE-RESPONSIVE TRANSCRIPTION FACTOR ABI4"/>
    <property type="match status" value="1"/>
</dbReference>
<dbReference type="AlphaFoldDB" id="A0A7J6XEW8"/>
<dbReference type="CDD" id="cd00018">
    <property type="entry name" value="AP2"/>
    <property type="match status" value="1"/>
</dbReference>
<dbReference type="OrthoDB" id="1938645at2759"/>
<feature type="region of interest" description="Disordered" evidence="7">
    <location>
        <begin position="223"/>
        <end position="276"/>
    </location>
</feature>
<evidence type="ECO:0000256" key="4">
    <source>
        <dbReference type="ARBA" id="ARBA00023163"/>
    </source>
</evidence>
<dbReference type="GO" id="GO:0003700">
    <property type="term" value="F:DNA-binding transcription factor activity"/>
    <property type="evidence" value="ECO:0007669"/>
    <property type="project" value="InterPro"/>
</dbReference>
<dbReference type="PANTHER" id="PTHR31241">
    <property type="entry name" value="DEHYDRATION-RESPONSIVE ELEMENT-BINDING PROTEIN 2C"/>
    <property type="match status" value="1"/>
</dbReference>
<comment type="caution">
    <text evidence="9">The sequence shown here is derived from an EMBL/GenBank/DDBJ whole genome shotgun (WGS) entry which is preliminary data.</text>
</comment>
<dbReference type="GO" id="GO:0005634">
    <property type="term" value="C:nucleus"/>
    <property type="evidence" value="ECO:0007669"/>
    <property type="project" value="UniProtKB-SubCell"/>
</dbReference>
<comment type="subcellular location">
    <subcellularLocation>
        <location evidence="1">Nucleus</location>
    </subcellularLocation>
</comment>
<proteinExistence type="inferred from homology"/>
<accession>A0A7J6XEW8</accession>
<organism evidence="9 10">
    <name type="scientific">Thalictrum thalictroides</name>
    <name type="common">Rue-anemone</name>
    <name type="synonym">Anemone thalictroides</name>
    <dbReference type="NCBI Taxonomy" id="46969"/>
    <lineage>
        <taxon>Eukaryota</taxon>
        <taxon>Viridiplantae</taxon>
        <taxon>Streptophyta</taxon>
        <taxon>Embryophyta</taxon>
        <taxon>Tracheophyta</taxon>
        <taxon>Spermatophyta</taxon>
        <taxon>Magnoliopsida</taxon>
        <taxon>Ranunculales</taxon>
        <taxon>Ranunculaceae</taxon>
        <taxon>Thalictroideae</taxon>
        <taxon>Thalictrum</taxon>
    </lineage>
</organism>
<feature type="region of interest" description="Disordered" evidence="7">
    <location>
        <begin position="281"/>
        <end position="300"/>
    </location>
</feature>
<keyword evidence="5" id="KW-0539">Nucleus</keyword>
<dbReference type="PROSITE" id="PS51032">
    <property type="entry name" value="AP2_ERF"/>
    <property type="match status" value="1"/>
</dbReference>
<feature type="compositionally biased region" description="Acidic residues" evidence="7">
    <location>
        <begin position="241"/>
        <end position="254"/>
    </location>
</feature>
<keyword evidence="2" id="KW-0805">Transcription regulation</keyword>
<dbReference type="InterPro" id="IPR036955">
    <property type="entry name" value="AP2/ERF_dom_sf"/>
</dbReference>
<protein>
    <submittedName>
        <fullName evidence="9">Ethylene-responsive transcription factor abi4</fullName>
    </submittedName>
</protein>
<dbReference type="Proteomes" id="UP000554482">
    <property type="component" value="Unassembled WGS sequence"/>
</dbReference>
<sequence length="300" mass="33037">MDDAAADELHPSSNNNNNNNPSSSSSPPPSTPSTTNGGRKCKGKGGPDNNKFRYRGVRQRSWGKWVAEIREPRKRTRKWLGTFSTAEDAARAYDRAALIFYGSRAQLNLQSSGPPNHSSSSTATGTGTNSSSSSSSSSSTTNLRPLLPRPPSGTFGLLTPYPYAVYPTVNYNVVQQQQNHHCRPFDVDVDVTGNSNTTGGPTSSTSSFVNPKLYEEIGNLSLNSQQQHQHQKEEKDNHHEEEEEEEEEEEDPTVDEQQQLPMVSSPPPAWPYINMDGDDCPPGYIWEDGGDHNNNSAFFF</sequence>
<gene>
    <name evidence="9" type="ORF">FRX31_002339</name>
</gene>